<keyword evidence="3" id="KW-1133">Transmembrane helix</keyword>
<reference evidence="4 5" key="1">
    <citation type="journal article" date="2016" name="Int. J. Syst. Evol. Microbiol.">
        <title>Pyruvatibacter mobilis gen. nov., sp. nov., a marine bacterium from the culture broth of Picochlorum sp. 122.</title>
        <authorList>
            <person name="Wang G."/>
            <person name="Tang M."/>
            <person name="Wu H."/>
            <person name="Dai S."/>
            <person name="Li T."/>
            <person name="Chen C."/>
            <person name="He H."/>
            <person name="Fan J."/>
            <person name="Xiang W."/>
            <person name="Li X."/>
        </authorList>
    </citation>
    <scope>NUCLEOTIDE SEQUENCE [LARGE SCALE GENOMIC DNA]</scope>
    <source>
        <strain evidence="4 5">GYP-11</strain>
    </source>
</reference>
<comment type="caution">
    <text evidence="4">The sequence shown here is derived from an EMBL/GenBank/DDBJ whole genome shotgun (WGS) entry which is preliminary data.</text>
</comment>
<dbReference type="OrthoDB" id="8480649at2"/>
<feature type="transmembrane region" description="Helical" evidence="3">
    <location>
        <begin position="12"/>
        <end position="34"/>
    </location>
</feature>
<sequence>MTDQAPVSKPRRWVNIALFVSLAANLFFAGLLIGGPMLRDHPVRDRGVAVDMLPNPHMFIRILGKEEGRRVLRELRAEVPDLREKFRTMRQRHRDVVVAMEADPYDPQALEQAFNNVRAAHTDLTTSLQVPLTRILAELTPDQRQRFSEAFRNLRGPGSPRNRPDGEGHPGGPRSEGPNAGPR</sequence>
<evidence type="ECO:0000313" key="5">
    <source>
        <dbReference type="Proteomes" id="UP000470384"/>
    </source>
</evidence>
<name>A0A845QB87_9HYPH</name>
<protein>
    <submittedName>
        <fullName evidence="4">Periplasmic heavy metal sensor</fullName>
    </submittedName>
</protein>
<organism evidence="4 5">
    <name type="scientific">Pyruvatibacter mobilis</name>
    <dbReference type="NCBI Taxonomy" id="1712261"/>
    <lineage>
        <taxon>Bacteria</taxon>
        <taxon>Pseudomonadati</taxon>
        <taxon>Pseudomonadota</taxon>
        <taxon>Alphaproteobacteria</taxon>
        <taxon>Hyphomicrobiales</taxon>
        <taxon>Parvibaculaceae</taxon>
        <taxon>Pyruvatibacter</taxon>
    </lineage>
</organism>
<dbReference type="RefSeq" id="WP_160587401.1">
    <property type="nucleotide sequence ID" value="NZ_BMHN01000001.1"/>
</dbReference>
<feature type="coiled-coil region" evidence="1">
    <location>
        <begin position="65"/>
        <end position="92"/>
    </location>
</feature>
<keyword evidence="5" id="KW-1185">Reference proteome</keyword>
<proteinExistence type="predicted"/>
<dbReference type="Gene3D" id="1.20.120.1490">
    <property type="match status" value="1"/>
</dbReference>
<feature type="region of interest" description="Disordered" evidence="2">
    <location>
        <begin position="146"/>
        <end position="183"/>
    </location>
</feature>
<dbReference type="InterPro" id="IPR025961">
    <property type="entry name" value="Metal_resist"/>
</dbReference>
<accession>A0A845QB87</accession>
<dbReference type="AlphaFoldDB" id="A0A845QB87"/>
<evidence type="ECO:0000313" key="4">
    <source>
        <dbReference type="EMBL" id="NBG95410.1"/>
    </source>
</evidence>
<evidence type="ECO:0000256" key="1">
    <source>
        <dbReference type="SAM" id="Coils"/>
    </source>
</evidence>
<gene>
    <name evidence="4" type="ORF">GTQ45_06655</name>
</gene>
<keyword evidence="3" id="KW-0812">Transmembrane</keyword>
<dbReference type="GeneID" id="300655126"/>
<dbReference type="Pfam" id="PF13801">
    <property type="entry name" value="Metal_resist"/>
    <property type="match status" value="1"/>
</dbReference>
<keyword evidence="3" id="KW-0472">Membrane</keyword>
<dbReference type="Proteomes" id="UP000470384">
    <property type="component" value="Unassembled WGS sequence"/>
</dbReference>
<dbReference type="EMBL" id="WXYQ01000005">
    <property type="protein sequence ID" value="NBG95410.1"/>
    <property type="molecule type" value="Genomic_DNA"/>
</dbReference>
<keyword evidence="1" id="KW-0175">Coiled coil</keyword>
<evidence type="ECO:0000256" key="2">
    <source>
        <dbReference type="SAM" id="MobiDB-lite"/>
    </source>
</evidence>
<evidence type="ECO:0000256" key="3">
    <source>
        <dbReference type="SAM" id="Phobius"/>
    </source>
</evidence>